<accession>A0A1Y1VP67</accession>
<evidence type="ECO:0000313" key="2">
    <source>
        <dbReference type="Proteomes" id="UP000193719"/>
    </source>
</evidence>
<organism evidence="1 2">
    <name type="scientific">Piromyces finnis</name>
    <dbReference type="NCBI Taxonomy" id="1754191"/>
    <lineage>
        <taxon>Eukaryota</taxon>
        <taxon>Fungi</taxon>
        <taxon>Fungi incertae sedis</taxon>
        <taxon>Chytridiomycota</taxon>
        <taxon>Chytridiomycota incertae sedis</taxon>
        <taxon>Neocallimastigomycetes</taxon>
        <taxon>Neocallimastigales</taxon>
        <taxon>Neocallimastigaceae</taxon>
        <taxon>Piromyces</taxon>
    </lineage>
</organism>
<dbReference type="AlphaFoldDB" id="A0A1Y1VP67"/>
<dbReference type="SUPFAM" id="SSF102405">
    <property type="entry name" value="MCP/YpsA-like"/>
    <property type="match status" value="1"/>
</dbReference>
<proteinExistence type="predicted"/>
<dbReference type="OrthoDB" id="414463at2759"/>
<dbReference type="PANTHER" id="PTHR31223">
    <property type="entry name" value="LOG FAMILY PROTEIN YJL055W"/>
    <property type="match status" value="1"/>
</dbReference>
<dbReference type="PANTHER" id="PTHR31223:SF70">
    <property type="entry name" value="LOG FAMILY PROTEIN YJL055W"/>
    <property type="match status" value="1"/>
</dbReference>
<dbReference type="Gene3D" id="3.40.50.450">
    <property type="match status" value="1"/>
</dbReference>
<reference evidence="1 2" key="2">
    <citation type="submission" date="2016-08" db="EMBL/GenBank/DDBJ databases">
        <title>Pervasive Adenine N6-methylation of Active Genes in Fungi.</title>
        <authorList>
            <consortium name="DOE Joint Genome Institute"/>
            <person name="Mondo S.J."/>
            <person name="Dannebaum R.O."/>
            <person name="Kuo R.C."/>
            <person name="Labutti K."/>
            <person name="Haridas S."/>
            <person name="Kuo A."/>
            <person name="Salamov A."/>
            <person name="Ahrendt S.R."/>
            <person name="Lipzen A."/>
            <person name="Sullivan W."/>
            <person name="Andreopoulos W.B."/>
            <person name="Clum A."/>
            <person name="Lindquist E."/>
            <person name="Daum C."/>
            <person name="Ramamoorthy G.K."/>
            <person name="Gryganskyi A."/>
            <person name="Culley D."/>
            <person name="Magnuson J.K."/>
            <person name="James T.Y."/>
            <person name="O'Malley M.A."/>
            <person name="Stajich J.E."/>
            <person name="Spatafora J.W."/>
            <person name="Visel A."/>
            <person name="Grigoriev I.V."/>
        </authorList>
    </citation>
    <scope>NUCLEOTIDE SEQUENCE [LARGE SCALE GENOMIC DNA]</scope>
    <source>
        <strain evidence="2">finn</strain>
    </source>
</reference>
<dbReference type="Proteomes" id="UP000193719">
    <property type="component" value="Unassembled WGS sequence"/>
</dbReference>
<reference evidence="1 2" key="1">
    <citation type="submission" date="2016-08" db="EMBL/GenBank/DDBJ databases">
        <title>Genomes of anaerobic fungi encode conserved fungal cellulosomes for biomass hydrolysis.</title>
        <authorList>
            <consortium name="DOE Joint Genome Institute"/>
            <person name="Haitjema C.H."/>
            <person name="Gilmore S.P."/>
            <person name="Henske J.K."/>
            <person name="Solomon K.V."/>
            <person name="De Groot R."/>
            <person name="Kuo A."/>
            <person name="Mondo S.J."/>
            <person name="Salamov A.A."/>
            <person name="Labutti K."/>
            <person name="Zhao Z."/>
            <person name="Chiniquy J."/>
            <person name="Barry K."/>
            <person name="Brewer H.M."/>
            <person name="Purvine S.O."/>
            <person name="Wright A.T."/>
            <person name="Boxma B."/>
            <person name="Van Alen T."/>
            <person name="Hackstein J.H."/>
            <person name="Baker S.E."/>
            <person name="Grigoriev I.V."/>
            <person name="O'Malley M.A."/>
        </authorList>
    </citation>
    <scope>NUCLEOTIDE SEQUENCE [LARGE SCALE GENOMIC DNA]</scope>
    <source>
        <strain evidence="2">finn</strain>
    </source>
</reference>
<dbReference type="Pfam" id="PF03641">
    <property type="entry name" value="Lysine_decarbox"/>
    <property type="match status" value="1"/>
</dbReference>
<comment type="caution">
    <text evidence="1">The sequence shown here is derived from an EMBL/GenBank/DDBJ whole genome shotgun (WGS) entry which is preliminary data.</text>
</comment>
<evidence type="ECO:0000313" key="1">
    <source>
        <dbReference type="EMBL" id="ORX60943.1"/>
    </source>
</evidence>
<dbReference type="GO" id="GO:0016799">
    <property type="term" value="F:hydrolase activity, hydrolyzing N-glycosyl compounds"/>
    <property type="evidence" value="ECO:0007669"/>
    <property type="project" value="TreeGrafter"/>
</dbReference>
<dbReference type="STRING" id="1754191.A0A1Y1VP67"/>
<dbReference type="InterPro" id="IPR031100">
    <property type="entry name" value="LOG_fam"/>
</dbReference>
<dbReference type="GO" id="GO:0005829">
    <property type="term" value="C:cytosol"/>
    <property type="evidence" value="ECO:0007669"/>
    <property type="project" value="TreeGrafter"/>
</dbReference>
<dbReference type="EMBL" id="MCFH01000001">
    <property type="protein sequence ID" value="ORX60943.1"/>
    <property type="molecule type" value="Genomic_DNA"/>
</dbReference>
<protein>
    <submittedName>
        <fullName evidence="1">Putative lysine decarboxylase</fullName>
    </submittedName>
</protein>
<name>A0A1Y1VP67_9FUNG</name>
<dbReference type="NCBIfam" id="TIGR00730">
    <property type="entry name" value="Rossman fold protein, TIGR00730 family"/>
    <property type="match status" value="1"/>
</dbReference>
<dbReference type="GO" id="GO:0009691">
    <property type="term" value="P:cytokinin biosynthetic process"/>
    <property type="evidence" value="ECO:0007669"/>
    <property type="project" value="InterPro"/>
</dbReference>
<keyword evidence="2" id="KW-1185">Reference proteome</keyword>
<gene>
    <name evidence="1" type="ORF">BCR36DRAFT_579012</name>
</gene>
<dbReference type="InterPro" id="IPR005269">
    <property type="entry name" value="LOG"/>
</dbReference>
<sequence>MDKTICVYCSSSNSLDEKYYKIAYELGSVLAKEGCNLVYGGSTRGCMGKVAQGFLDHHGKVTGIIPQALMDKEGIVNPPGAEIIVTKDMNIRKQLMEEKANIFIALPGSFGTLDEIIQVIVTKQLSYHKKAIVFLDVDNYYKPLFEMFENFYKNGFSKDICRDLYFVAKDVADVVDYCKNYVEKEFEYK</sequence>